<reference evidence="1 2" key="1">
    <citation type="submission" date="2019-02" db="EMBL/GenBank/DDBJ databases">
        <title>Deep-cultivation of Planctomycetes and their phenomic and genomic characterization uncovers novel biology.</title>
        <authorList>
            <person name="Wiegand S."/>
            <person name="Jogler M."/>
            <person name="Boedeker C."/>
            <person name="Pinto D."/>
            <person name="Vollmers J."/>
            <person name="Rivas-Marin E."/>
            <person name="Kohn T."/>
            <person name="Peeters S.H."/>
            <person name="Heuer A."/>
            <person name="Rast P."/>
            <person name="Oberbeckmann S."/>
            <person name="Bunk B."/>
            <person name="Jeske O."/>
            <person name="Meyerdierks A."/>
            <person name="Storesund J.E."/>
            <person name="Kallscheuer N."/>
            <person name="Luecker S."/>
            <person name="Lage O.M."/>
            <person name="Pohl T."/>
            <person name="Merkel B.J."/>
            <person name="Hornburger P."/>
            <person name="Mueller R.-W."/>
            <person name="Bruemmer F."/>
            <person name="Labrenz M."/>
            <person name="Spormann A.M."/>
            <person name="Op den Camp H."/>
            <person name="Overmann J."/>
            <person name="Amann R."/>
            <person name="Jetten M.S.M."/>
            <person name="Mascher T."/>
            <person name="Medema M.H."/>
            <person name="Devos D.P."/>
            <person name="Kaster A.-K."/>
            <person name="Ovreas L."/>
            <person name="Rohde M."/>
            <person name="Galperin M.Y."/>
            <person name="Jogler C."/>
        </authorList>
    </citation>
    <scope>NUCLEOTIDE SEQUENCE [LARGE SCALE GENOMIC DNA]</scope>
    <source>
        <strain evidence="1 2">Pla110</strain>
    </source>
</reference>
<evidence type="ECO:0008006" key="3">
    <source>
        <dbReference type="Google" id="ProtNLM"/>
    </source>
</evidence>
<protein>
    <recommendedName>
        <fullName evidence="3">TIGR04255 family protein</fullName>
    </recommendedName>
</protein>
<dbReference type="EMBL" id="CP036281">
    <property type="protein sequence ID" value="QDU81449.1"/>
    <property type="molecule type" value="Genomic_DNA"/>
</dbReference>
<dbReference type="Proteomes" id="UP000317178">
    <property type="component" value="Chromosome"/>
</dbReference>
<proteinExistence type="predicted"/>
<dbReference type="RefSeq" id="WP_144996801.1">
    <property type="nucleotide sequence ID" value="NZ_CP036281.1"/>
</dbReference>
<organism evidence="1 2">
    <name type="scientific">Polystyrenella longa</name>
    <dbReference type="NCBI Taxonomy" id="2528007"/>
    <lineage>
        <taxon>Bacteria</taxon>
        <taxon>Pseudomonadati</taxon>
        <taxon>Planctomycetota</taxon>
        <taxon>Planctomycetia</taxon>
        <taxon>Planctomycetales</taxon>
        <taxon>Planctomycetaceae</taxon>
        <taxon>Polystyrenella</taxon>
    </lineage>
</organism>
<dbReference type="KEGG" id="plon:Pla110_31900"/>
<evidence type="ECO:0000313" key="2">
    <source>
        <dbReference type="Proteomes" id="UP000317178"/>
    </source>
</evidence>
<keyword evidence="2" id="KW-1185">Reference proteome</keyword>
<name>A0A518CQE5_9PLAN</name>
<gene>
    <name evidence="1" type="ORF">Pla110_31900</name>
</gene>
<evidence type="ECO:0000313" key="1">
    <source>
        <dbReference type="EMBL" id="QDU81449.1"/>
    </source>
</evidence>
<sequence>MHPYGSLADDFYSNMILNTEMELPAGRDTVLGFCERVQRTYPSMRNFYTRDHEGKGTSDFVLEEDKDQGHQRWLNIERRRICSGYINPTDVDAAMEQHTLVLELIPYMLSVSPLDCEALDFTTGFDFNYRGNHDELVAEALGMGSRFDPVREIPGVKVLNFEPSFTLSLEENCRRQARLMIETRTSAYQVRRGEFPEEQISVYFTIRQYGSLDHGTTYEQTLLELKEKSDELMDEFVISQVLQPLAQAISLK</sequence>
<dbReference type="AlphaFoldDB" id="A0A518CQE5"/>
<accession>A0A518CQE5</accession>
<dbReference type="OrthoDB" id="250042at2"/>